<dbReference type="AlphaFoldDB" id="A0A9P0CIZ5"/>
<organism evidence="1 2">
    <name type="scientific">Psylliodes chrysocephalus</name>
    <dbReference type="NCBI Taxonomy" id="3402493"/>
    <lineage>
        <taxon>Eukaryota</taxon>
        <taxon>Metazoa</taxon>
        <taxon>Ecdysozoa</taxon>
        <taxon>Arthropoda</taxon>
        <taxon>Hexapoda</taxon>
        <taxon>Insecta</taxon>
        <taxon>Pterygota</taxon>
        <taxon>Neoptera</taxon>
        <taxon>Endopterygota</taxon>
        <taxon>Coleoptera</taxon>
        <taxon>Polyphaga</taxon>
        <taxon>Cucujiformia</taxon>
        <taxon>Chrysomeloidea</taxon>
        <taxon>Chrysomelidae</taxon>
        <taxon>Galerucinae</taxon>
        <taxon>Alticini</taxon>
        <taxon>Psylliodes</taxon>
    </lineage>
</organism>
<gene>
    <name evidence="1" type="ORF">PSYICH_LOCUS5036</name>
</gene>
<evidence type="ECO:0000313" key="2">
    <source>
        <dbReference type="Proteomes" id="UP001153636"/>
    </source>
</evidence>
<protein>
    <submittedName>
        <fullName evidence="1">Uncharacterized protein</fullName>
    </submittedName>
</protein>
<dbReference type="EMBL" id="OV651828">
    <property type="protein sequence ID" value="CAH1104292.1"/>
    <property type="molecule type" value="Genomic_DNA"/>
</dbReference>
<reference evidence="1" key="1">
    <citation type="submission" date="2022-01" db="EMBL/GenBank/DDBJ databases">
        <authorList>
            <person name="King R."/>
        </authorList>
    </citation>
    <scope>NUCLEOTIDE SEQUENCE</scope>
</reference>
<proteinExistence type="predicted"/>
<keyword evidence="2" id="KW-1185">Reference proteome</keyword>
<dbReference type="Proteomes" id="UP001153636">
    <property type="component" value="Chromosome 16"/>
</dbReference>
<sequence length="196" mass="22743">MIIELFRFSPVDPKYKDDDPDFKKVCDYKEPTYMCENIAVSDVRALRGKIFDTNNKVDQDTKLCHYMSVVPIDRKRAKRGTIQKSQFFSALFSAQKSVHEKNSGTEKFEKLLKPKFSDLDLTIVDKDTKRGIPEKKKKSLQHLLNQQFGLNWKKSEDLQWYRTLLHGNTLLNEEGDSIVEPEGICDSLEEEVAVHI</sequence>
<evidence type="ECO:0000313" key="1">
    <source>
        <dbReference type="EMBL" id="CAH1104292.1"/>
    </source>
</evidence>
<accession>A0A9P0CIZ5</accession>
<dbReference type="OrthoDB" id="10584019at2759"/>
<name>A0A9P0CIZ5_9CUCU</name>